<dbReference type="EMBL" id="VSRQ01000005">
    <property type="protein sequence ID" value="TYK46808.1"/>
    <property type="molecule type" value="Genomic_DNA"/>
</dbReference>
<gene>
    <name evidence="3" type="ORF">FXF68_23510</name>
</gene>
<evidence type="ECO:0000313" key="4">
    <source>
        <dbReference type="Proteomes" id="UP000323505"/>
    </source>
</evidence>
<protein>
    <submittedName>
        <fullName evidence="3">Uncharacterized protein</fullName>
    </submittedName>
</protein>
<proteinExistence type="predicted"/>
<dbReference type="RefSeq" id="WP_148762702.1">
    <property type="nucleotide sequence ID" value="NZ_VSRQ01000005.1"/>
</dbReference>
<keyword evidence="2" id="KW-1133">Transmembrane helix</keyword>
<name>A0A5D3FFR7_9ACTN</name>
<organism evidence="3 4">
    <name type="scientific">Actinomadura decatromicini</name>
    <dbReference type="NCBI Taxonomy" id="2604572"/>
    <lineage>
        <taxon>Bacteria</taxon>
        <taxon>Bacillati</taxon>
        <taxon>Actinomycetota</taxon>
        <taxon>Actinomycetes</taxon>
        <taxon>Streptosporangiales</taxon>
        <taxon>Thermomonosporaceae</taxon>
        <taxon>Actinomadura</taxon>
    </lineage>
</organism>
<feature type="transmembrane region" description="Helical" evidence="2">
    <location>
        <begin position="36"/>
        <end position="57"/>
    </location>
</feature>
<dbReference type="Proteomes" id="UP000323505">
    <property type="component" value="Unassembled WGS sequence"/>
</dbReference>
<sequence length="202" mass="21410">MQKFEERLLAELKDVVAAQTASATANSHARSVRWRWAGLVTAAAATAAGLAIGIPVLTGDQAPQANAVVRDPDGSIRIYIRDYRHPEIIASRLRGLGVPAVVDFVPNDKRCRTPRGAITPNDGSLVTVEPEQDDSQGSYSRLHPDRMGPGKTLVLEVSFTSFSEDESVAWMFVGTATGHVGPCVLVPAPPKMTRGPDGGVGG</sequence>
<feature type="region of interest" description="Disordered" evidence="1">
    <location>
        <begin position="115"/>
        <end position="145"/>
    </location>
</feature>
<comment type="caution">
    <text evidence="3">The sequence shown here is derived from an EMBL/GenBank/DDBJ whole genome shotgun (WGS) entry which is preliminary data.</text>
</comment>
<evidence type="ECO:0000256" key="1">
    <source>
        <dbReference type="SAM" id="MobiDB-lite"/>
    </source>
</evidence>
<keyword evidence="4" id="KW-1185">Reference proteome</keyword>
<evidence type="ECO:0000313" key="3">
    <source>
        <dbReference type="EMBL" id="TYK46808.1"/>
    </source>
</evidence>
<evidence type="ECO:0000256" key="2">
    <source>
        <dbReference type="SAM" id="Phobius"/>
    </source>
</evidence>
<accession>A0A5D3FFR7</accession>
<reference evidence="3 4" key="1">
    <citation type="submission" date="2019-08" db="EMBL/GenBank/DDBJ databases">
        <title>Actinomadura sp. nov. CYP1-5 isolated from mountain soil.</title>
        <authorList>
            <person name="Songsumanus A."/>
            <person name="Kuncharoen N."/>
            <person name="Kudo T."/>
            <person name="Yuki M."/>
            <person name="Igarashi Y."/>
            <person name="Tanasupawat S."/>
        </authorList>
    </citation>
    <scope>NUCLEOTIDE SEQUENCE [LARGE SCALE GENOMIC DNA]</scope>
    <source>
        <strain evidence="3 4">CYP1-5</strain>
    </source>
</reference>
<dbReference type="AlphaFoldDB" id="A0A5D3FFR7"/>
<keyword evidence="2" id="KW-0472">Membrane</keyword>
<keyword evidence="2" id="KW-0812">Transmembrane</keyword>